<dbReference type="InterPro" id="IPR019613">
    <property type="entry name" value="DUF4198"/>
</dbReference>
<gene>
    <name evidence="1" type="ORF">TRIHO_25440</name>
</gene>
<reference evidence="1 2" key="1">
    <citation type="submission" date="2015-12" db="EMBL/GenBank/DDBJ databases">
        <title>Genome sequence of the marine Rhodobacteraceae strain O3.65, Candidatus Tritonibacter horizontis.</title>
        <authorList>
            <person name="Poehlein A."/>
            <person name="Giebel H.A."/>
            <person name="Voget S."/>
            <person name="Brinkhoff T."/>
        </authorList>
    </citation>
    <scope>NUCLEOTIDE SEQUENCE [LARGE SCALE GENOMIC DNA]</scope>
    <source>
        <strain evidence="1 2">O3.65</strain>
    </source>
</reference>
<dbReference type="Pfam" id="PF10670">
    <property type="entry name" value="DUF4198"/>
    <property type="match status" value="1"/>
</dbReference>
<dbReference type="EMBL" id="LPUY01000074">
    <property type="protein sequence ID" value="KUP92574.1"/>
    <property type="molecule type" value="Genomic_DNA"/>
</dbReference>
<keyword evidence="1" id="KW-0472">Membrane</keyword>
<accession>A0A132BW95</accession>
<keyword evidence="1" id="KW-0812">Transmembrane</keyword>
<evidence type="ECO:0000313" key="2">
    <source>
        <dbReference type="Proteomes" id="UP000068382"/>
    </source>
</evidence>
<dbReference type="PATRIC" id="fig|1768241.3.peg.2666"/>
<comment type="caution">
    <text evidence="1">The sequence shown here is derived from an EMBL/GenBank/DDBJ whole genome shotgun (WGS) entry which is preliminary data.</text>
</comment>
<keyword evidence="2" id="KW-1185">Reference proteome</keyword>
<protein>
    <submittedName>
        <fullName evidence="1">Nickel uptake substrate-specific transmembrane region</fullName>
    </submittedName>
</protein>
<organism evidence="1 2">
    <name type="scientific">Tritonibacter horizontis</name>
    <dbReference type="NCBI Taxonomy" id="1768241"/>
    <lineage>
        <taxon>Bacteria</taxon>
        <taxon>Pseudomonadati</taxon>
        <taxon>Pseudomonadota</taxon>
        <taxon>Alphaproteobacteria</taxon>
        <taxon>Rhodobacterales</taxon>
        <taxon>Paracoccaceae</taxon>
        <taxon>Tritonibacter</taxon>
    </lineage>
</organism>
<evidence type="ECO:0000313" key="1">
    <source>
        <dbReference type="EMBL" id="KUP92574.1"/>
    </source>
</evidence>
<sequence length="250" mass="27932">MPASAHEFWLDAEPYLFSPDQPVSVDLRNGQSFHGTKLPYLPNNIARFELHHESQILRYVGRTGDFPAYQSDGLPEGLVSVVHETTPATITYETLEEFRAFALDKGRADVVDSHRARGLQVENFTEIYTRHAKALLAVGEGLGTDHSFGMKTEFIALTNPYDPSFNSEMQVELRLDQTLQPAVKVTVFQKSRTDDVTVSHLWTNAEGRISLRLSPGDRYLLDAVAFDAAPEGADAVWQTYWASLTFAAPE</sequence>
<name>A0A132BW95_9RHOB</name>
<dbReference type="AlphaFoldDB" id="A0A132BW95"/>
<dbReference type="Proteomes" id="UP000068382">
    <property type="component" value="Unassembled WGS sequence"/>
</dbReference>
<proteinExistence type="predicted"/>